<sequence>MGMINEQDLTSYAIENPELNDFDIADHFRVSIDQLRRCVDAYQIKGIKIGNSVTPSPELFYRAN</sequence>
<gene>
    <name evidence="1" type="ORF">IV67_GL000016</name>
</gene>
<name>A0A0R2JIW2_9LACO</name>
<keyword evidence="2" id="KW-1185">Reference proteome</keyword>
<dbReference type="PATRIC" id="fig|1620.3.peg.16"/>
<dbReference type="Proteomes" id="UP000051673">
    <property type="component" value="Unassembled WGS sequence"/>
</dbReference>
<protein>
    <submittedName>
        <fullName evidence="1">Uncharacterized protein</fullName>
    </submittedName>
</protein>
<evidence type="ECO:0000313" key="1">
    <source>
        <dbReference type="EMBL" id="KRN77231.1"/>
    </source>
</evidence>
<dbReference type="EMBL" id="JQCD01000022">
    <property type="protein sequence ID" value="KRN77231.1"/>
    <property type="molecule type" value="Genomic_DNA"/>
</dbReference>
<comment type="caution">
    <text evidence="1">The sequence shown here is derived from an EMBL/GenBank/DDBJ whole genome shotgun (WGS) entry which is preliminary data.</text>
</comment>
<accession>A0A0R2JIW2</accession>
<evidence type="ECO:0000313" key="2">
    <source>
        <dbReference type="Proteomes" id="UP000051673"/>
    </source>
</evidence>
<dbReference type="STRING" id="1620.IV67_GL000016"/>
<proteinExistence type="predicted"/>
<reference evidence="1 2" key="1">
    <citation type="journal article" date="2015" name="Genome Announc.">
        <title>Expanding the biotechnology potential of lactobacilli through comparative genomics of 213 strains and associated genera.</title>
        <authorList>
            <person name="Sun Z."/>
            <person name="Harris H.M."/>
            <person name="McCann A."/>
            <person name="Guo C."/>
            <person name="Argimon S."/>
            <person name="Zhang W."/>
            <person name="Yang X."/>
            <person name="Jeffery I.B."/>
            <person name="Cooney J.C."/>
            <person name="Kagawa T.F."/>
            <person name="Liu W."/>
            <person name="Song Y."/>
            <person name="Salvetti E."/>
            <person name="Wrobel A."/>
            <person name="Rasinkangas P."/>
            <person name="Parkhill J."/>
            <person name="Rea M.C."/>
            <person name="O'Sullivan O."/>
            <person name="Ritari J."/>
            <person name="Douillard F.P."/>
            <person name="Paul Ross R."/>
            <person name="Yang R."/>
            <person name="Briner A.E."/>
            <person name="Felis G.E."/>
            <person name="de Vos W.M."/>
            <person name="Barrangou R."/>
            <person name="Klaenhammer T.R."/>
            <person name="Caufield P.W."/>
            <person name="Cui Y."/>
            <person name="Zhang H."/>
            <person name="O'Toole P.W."/>
        </authorList>
    </citation>
    <scope>NUCLEOTIDE SEQUENCE [LARGE SCALE GENOMIC DNA]</scope>
    <source>
        <strain evidence="1 2">DSM 20014</strain>
    </source>
</reference>
<dbReference type="AlphaFoldDB" id="A0A0R2JIW2"/>
<organism evidence="1 2">
    <name type="scientific">Weissella minor</name>
    <dbReference type="NCBI Taxonomy" id="1620"/>
    <lineage>
        <taxon>Bacteria</taxon>
        <taxon>Bacillati</taxon>
        <taxon>Bacillota</taxon>
        <taxon>Bacilli</taxon>
        <taxon>Lactobacillales</taxon>
        <taxon>Lactobacillaceae</taxon>
        <taxon>Weissella</taxon>
    </lineage>
</organism>